<sequence length="73" mass="7992">MSPEKHVEGCILLLPGTIFGFVGTFYSFRNIGFILNVAMTADSRIPRTLCCTWVLNACYSVSRALKISGTFVG</sequence>
<keyword evidence="3" id="KW-1185">Reference proteome</keyword>
<dbReference type="EMBL" id="KV419399">
    <property type="protein sequence ID" value="KZS96353.1"/>
    <property type="molecule type" value="Genomic_DNA"/>
</dbReference>
<name>A0A164XWD9_9AGAM</name>
<keyword evidence="1" id="KW-0812">Transmembrane</keyword>
<evidence type="ECO:0000313" key="2">
    <source>
        <dbReference type="EMBL" id="KZS96353.1"/>
    </source>
</evidence>
<feature type="transmembrane region" description="Helical" evidence="1">
    <location>
        <begin position="6"/>
        <end position="28"/>
    </location>
</feature>
<keyword evidence="1" id="KW-0472">Membrane</keyword>
<reference evidence="2 3" key="1">
    <citation type="journal article" date="2016" name="Mol. Biol. Evol.">
        <title>Comparative Genomics of Early-Diverging Mushroom-Forming Fungi Provides Insights into the Origins of Lignocellulose Decay Capabilities.</title>
        <authorList>
            <person name="Nagy L.G."/>
            <person name="Riley R."/>
            <person name="Tritt A."/>
            <person name="Adam C."/>
            <person name="Daum C."/>
            <person name="Floudas D."/>
            <person name="Sun H."/>
            <person name="Yadav J.S."/>
            <person name="Pangilinan J."/>
            <person name="Larsson K.H."/>
            <person name="Matsuura K."/>
            <person name="Barry K."/>
            <person name="Labutti K."/>
            <person name="Kuo R."/>
            <person name="Ohm R.A."/>
            <person name="Bhattacharya S.S."/>
            <person name="Shirouzu T."/>
            <person name="Yoshinaga Y."/>
            <person name="Martin F.M."/>
            <person name="Grigoriev I.V."/>
            <person name="Hibbett D.S."/>
        </authorList>
    </citation>
    <scope>NUCLEOTIDE SEQUENCE [LARGE SCALE GENOMIC DNA]</scope>
    <source>
        <strain evidence="2 3">HHB9708</strain>
    </source>
</reference>
<proteinExistence type="predicted"/>
<organism evidence="2 3">
    <name type="scientific">Sistotremastrum niveocremeum HHB9708</name>
    <dbReference type="NCBI Taxonomy" id="1314777"/>
    <lineage>
        <taxon>Eukaryota</taxon>
        <taxon>Fungi</taxon>
        <taxon>Dikarya</taxon>
        <taxon>Basidiomycota</taxon>
        <taxon>Agaricomycotina</taxon>
        <taxon>Agaricomycetes</taxon>
        <taxon>Sistotremastrales</taxon>
        <taxon>Sistotremastraceae</taxon>
        <taxon>Sertulicium</taxon>
        <taxon>Sertulicium niveocremeum</taxon>
    </lineage>
</organism>
<evidence type="ECO:0000313" key="3">
    <source>
        <dbReference type="Proteomes" id="UP000076722"/>
    </source>
</evidence>
<gene>
    <name evidence="2" type="ORF">SISNIDRAFT_451039</name>
</gene>
<accession>A0A164XWD9</accession>
<protein>
    <submittedName>
        <fullName evidence="2">Uncharacterized protein</fullName>
    </submittedName>
</protein>
<evidence type="ECO:0000256" key="1">
    <source>
        <dbReference type="SAM" id="Phobius"/>
    </source>
</evidence>
<dbReference type="AlphaFoldDB" id="A0A164XWD9"/>
<dbReference type="Proteomes" id="UP000076722">
    <property type="component" value="Unassembled WGS sequence"/>
</dbReference>
<keyword evidence="1" id="KW-1133">Transmembrane helix</keyword>